<evidence type="ECO:0000259" key="2">
    <source>
        <dbReference type="SMART" id="SM00672"/>
    </source>
</evidence>
<dbReference type="InParanoid" id="A0A6I9TXH5"/>
<reference evidence="3" key="1">
    <citation type="submission" date="2024-10" db="UniProtKB">
        <authorList>
            <consortium name="RefSeq"/>
        </authorList>
    </citation>
    <scope>NUCLEOTIDE SEQUENCE [LARGE SCALE GENOMIC DNA]</scope>
    <source>
        <strain evidence="3">cv. Zhongzhi No. 13</strain>
    </source>
</reference>
<dbReference type="SMART" id="SM00672">
    <property type="entry name" value="CAP10"/>
    <property type="match status" value="1"/>
</dbReference>
<gene>
    <name evidence="4" type="primary">LOC105172294</name>
</gene>
<keyword evidence="1" id="KW-0472">Membrane</keyword>
<dbReference type="AlphaFoldDB" id="A0A6I9TXH5"/>
<dbReference type="PANTHER" id="PTHR12203:SF108">
    <property type="entry name" value="O-GLUCOSYLTRANSFERASE RUMI HOMOLOG"/>
    <property type="match status" value="1"/>
</dbReference>
<accession>A0A6I9TXH5</accession>
<feature type="transmembrane region" description="Helical" evidence="1">
    <location>
        <begin position="12"/>
        <end position="31"/>
    </location>
</feature>
<keyword evidence="1" id="KW-1133">Transmembrane helix</keyword>
<dbReference type="Proteomes" id="UP000504604">
    <property type="component" value="Linkage group LG1"/>
</dbReference>
<protein>
    <submittedName>
        <fullName evidence="4">Protein O-glucosyltransferase 1</fullName>
    </submittedName>
</protein>
<dbReference type="InterPro" id="IPR051091">
    <property type="entry name" value="O-Glucosyltr/Glycosyltrsf_90"/>
</dbReference>
<dbReference type="KEGG" id="sind:105172294"/>
<sequence length="478" mass="55910">MLHRHPTRRAHSTVFFLLTVIVLVALLTRWLDLSIVTGLLQKKLHLQDSSMLYSSEFDCSLNCSDIAPLTTEISNSSAPACPEYFRWIHEDLKPWKESGITREMVEKAKHFSHIRITIVNGRLYTQKFKEVFQTRDIVTIWGLLQLLRLYPGRIPDLDLMFACDDRTVVHKSDYSSPNDSIPPPVFHYCGEETSYDIVFPDWSFWGWPEVNIKPWEELKEELKEANQRIKWKDREPYAFWKGNIKLGRARKDLVTCNVSNGQDWKARLFDMQWSEEKKQGFNSSNLASQCTYRYKIYVEGNTWSVSQKYILACDSMTLVVKPHYYDFFTRNLMPTIHFWPIKHQNKCSAIKFAVEWGNKFTDKAQEIGKAGSQFVQEQLKMQNIYDYCFHVLNEYAKLLKYKPTVPEGSKEACSETLICSVKGQKRRFRKHSMVKNPSDTLPCALPSAYDPTELHAFIEKKENLTRQVIMWESSQTTT</sequence>
<dbReference type="GeneID" id="105172294"/>
<dbReference type="OrthoDB" id="202415at2759"/>
<evidence type="ECO:0000256" key="1">
    <source>
        <dbReference type="SAM" id="Phobius"/>
    </source>
</evidence>
<keyword evidence="3" id="KW-1185">Reference proteome</keyword>
<evidence type="ECO:0000313" key="4">
    <source>
        <dbReference type="RefSeq" id="XP_011091985.1"/>
    </source>
</evidence>
<reference evidence="4" key="2">
    <citation type="submission" date="2025-08" db="UniProtKB">
        <authorList>
            <consortium name="RefSeq"/>
        </authorList>
    </citation>
    <scope>IDENTIFICATION</scope>
</reference>
<proteinExistence type="predicted"/>
<organism evidence="3 4">
    <name type="scientific">Sesamum indicum</name>
    <name type="common">Oriental sesame</name>
    <name type="synonym">Sesamum orientale</name>
    <dbReference type="NCBI Taxonomy" id="4182"/>
    <lineage>
        <taxon>Eukaryota</taxon>
        <taxon>Viridiplantae</taxon>
        <taxon>Streptophyta</taxon>
        <taxon>Embryophyta</taxon>
        <taxon>Tracheophyta</taxon>
        <taxon>Spermatophyta</taxon>
        <taxon>Magnoliopsida</taxon>
        <taxon>eudicotyledons</taxon>
        <taxon>Gunneridae</taxon>
        <taxon>Pentapetalae</taxon>
        <taxon>asterids</taxon>
        <taxon>lamiids</taxon>
        <taxon>Lamiales</taxon>
        <taxon>Pedaliaceae</taxon>
        <taxon>Sesamum</taxon>
    </lineage>
</organism>
<dbReference type="PANTHER" id="PTHR12203">
    <property type="entry name" value="KDEL LYS-ASP-GLU-LEU CONTAINING - RELATED"/>
    <property type="match status" value="1"/>
</dbReference>
<feature type="domain" description="Glycosyl transferase CAP10" evidence="2">
    <location>
        <begin position="153"/>
        <end position="402"/>
    </location>
</feature>
<dbReference type="RefSeq" id="XP_011091985.1">
    <property type="nucleotide sequence ID" value="XM_011093683.2"/>
</dbReference>
<name>A0A6I9TXH5_SESIN</name>
<keyword evidence="1" id="KW-0812">Transmembrane</keyword>
<dbReference type="Pfam" id="PF05686">
    <property type="entry name" value="Glyco_transf_90"/>
    <property type="match status" value="1"/>
</dbReference>
<dbReference type="InterPro" id="IPR006598">
    <property type="entry name" value="CAP10"/>
</dbReference>
<evidence type="ECO:0000313" key="3">
    <source>
        <dbReference type="Proteomes" id="UP000504604"/>
    </source>
</evidence>